<dbReference type="Proteomes" id="UP000327157">
    <property type="component" value="Chromosome 5"/>
</dbReference>
<reference evidence="3" key="2">
    <citation type="submission" date="2019-10" db="EMBL/GenBank/DDBJ databases">
        <title>A de novo genome assembly of a pear dwarfing rootstock.</title>
        <authorList>
            <person name="Wang F."/>
            <person name="Wang J."/>
            <person name="Li S."/>
            <person name="Zhang Y."/>
            <person name="Fang M."/>
            <person name="Ma L."/>
            <person name="Zhao Y."/>
            <person name="Jiang S."/>
        </authorList>
    </citation>
    <scope>NUCLEOTIDE SEQUENCE [LARGE SCALE GENOMIC DNA]</scope>
</reference>
<dbReference type="GO" id="GO:0009733">
    <property type="term" value="P:response to auxin"/>
    <property type="evidence" value="ECO:0007669"/>
    <property type="project" value="InterPro"/>
</dbReference>
<dbReference type="AlphaFoldDB" id="A0A5N5ICL5"/>
<dbReference type="Pfam" id="PF02519">
    <property type="entry name" value="Auxin_inducible"/>
    <property type="match status" value="1"/>
</dbReference>
<sequence>MRLPLPSIQVSAYSQLFSSSSSYKLPPDISLARHKTMGFRRPSVTHAKKVLRRSFSNSSRGGSFNFVDVPKGFLAVYVGENERQRFVIPVSYLNQPSLQDLLSEAEQEFGFDHPMGGLTIPCRQDTFIDIISRF</sequence>
<organism evidence="2 3">
    <name type="scientific">Pyrus ussuriensis x Pyrus communis</name>
    <dbReference type="NCBI Taxonomy" id="2448454"/>
    <lineage>
        <taxon>Eukaryota</taxon>
        <taxon>Viridiplantae</taxon>
        <taxon>Streptophyta</taxon>
        <taxon>Embryophyta</taxon>
        <taxon>Tracheophyta</taxon>
        <taxon>Spermatophyta</taxon>
        <taxon>Magnoliopsida</taxon>
        <taxon>eudicotyledons</taxon>
        <taxon>Gunneridae</taxon>
        <taxon>Pentapetalae</taxon>
        <taxon>rosids</taxon>
        <taxon>fabids</taxon>
        <taxon>Rosales</taxon>
        <taxon>Rosaceae</taxon>
        <taxon>Amygdaloideae</taxon>
        <taxon>Maleae</taxon>
        <taxon>Pyrus</taxon>
    </lineage>
</organism>
<accession>A0A5N5ICL5</accession>
<keyword evidence="3" id="KW-1185">Reference proteome</keyword>
<comment type="similarity">
    <text evidence="1">Belongs to the ARG7 family.</text>
</comment>
<dbReference type="EMBL" id="SMOL01000004">
    <property type="protein sequence ID" value="KAB2635450.1"/>
    <property type="molecule type" value="Genomic_DNA"/>
</dbReference>
<protein>
    <submittedName>
        <fullName evidence="2">Auxin-induced protein 15A-like</fullName>
    </submittedName>
</protein>
<reference evidence="2 3" key="3">
    <citation type="submission" date="2019-11" db="EMBL/GenBank/DDBJ databases">
        <title>A de novo genome assembly of a pear dwarfing rootstock.</title>
        <authorList>
            <person name="Wang F."/>
            <person name="Wang J."/>
            <person name="Li S."/>
            <person name="Zhang Y."/>
            <person name="Fang M."/>
            <person name="Ma L."/>
            <person name="Zhao Y."/>
            <person name="Jiang S."/>
        </authorList>
    </citation>
    <scope>NUCLEOTIDE SEQUENCE [LARGE SCALE GENOMIC DNA]</scope>
    <source>
        <strain evidence="2">S2</strain>
        <tissue evidence="2">Leaf</tissue>
    </source>
</reference>
<reference evidence="2 3" key="1">
    <citation type="submission" date="2019-09" db="EMBL/GenBank/DDBJ databases">
        <authorList>
            <person name="Ou C."/>
        </authorList>
    </citation>
    <scope>NUCLEOTIDE SEQUENCE [LARGE SCALE GENOMIC DNA]</scope>
    <source>
        <strain evidence="2">S2</strain>
        <tissue evidence="2">Leaf</tissue>
    </source>
</reference>
<evidence type="ECO:0000313" key="2">
    <source>
        <dbReference type="EMBL" id="KAB2635450.1"/>
    </source>
</evidence>
<proteinExistence type="inferred from homology"/>
<name>A0A5N5ICL5_9ROSA</name>
<comment type="caution">
    <text evidence="2">The sequence shown here is derived from an EMBL/GenBank/DDBJ whole genome shotgun (WGS) entry which is preliminary data.</text>
</comment>
<evidence type="ECO:0000313" key="3">
    <source>
        <dbReference type="Proteomes" id="UP000327157"/>
    </source>
</evidence>
<dbReference type="InterPro" id="IPR003676">
    <property type="entry name" value="SAUR_fam"/>
</dbReference>
<gene>
    <name evidence="2" type="ORF">D8674_025984</name>
</gene>
<evidence type="ECO:0000256" key="1">
    <source>
        <dbReference type="ARBA" id="ARBA00006974"/>
    </source>
</evidence>
<dbReference type="PANTHER" id="PTHR31929">
    <property type="entry name" value="SAUR-LIKE AUXIN-RESPONSIVE PROTEIN FAMILY-RELATED"/>
    <property type="match status" value="1"/>
</dbReference>